<dbReference type="Proteomes" id="UP000002484">
    <property type="component" value="Chromosome"/>
</dbReference>
<evidence type="ECO:0000313" key="1">
    <source>
        <dbReference type="EMBL" id="ADP78276.1"/>
    </source>
</evidence>
<dbReference type="HOGENOM" id="CLU_1924752_0_0_11"/>
<sequence length="138" mass="15566">MIPPQAGVIGESRPSLGRYPRMGIVDANDETIAELRHLVAVIDDTIAQLERVRRRADEIEHRRVGGDLYRVIVEAEERPLIVESLSDVLDRLSSAAGRFRRAEATALAAEGWTHERIGQFFGVTRQRIGILLSRERVR</sequence>
<accession>E3J4V7</accession>
<protein>
    <recommendedName>
        <fullName evidence="3">RNA polymerase sigma-70 region 4 domain-containing protein</fullName>
    </recommendedName>
</protein>
<dbReference type="InParanoid" id="E3J4V7"/>
<dbReference type="eggNOG" id="ENOG50330BB">
    <property type="taxonomic scope" value="Bacteria"/>
</dbReference>
<organism evidence="1 2">
    <name type="scientific">Pseudofrankia inefficax (strain DSM 45817 / CECT 9037 / DDB 130130 / EuI1c)</name>
    <name type="common">Frankia inefficax</name>
    <dbReference type="NCBI Taxonomy" id="298654"/>
    <lineage>
        <taxon>Bacteria</taxon>
        <taxon>Bacillati</taxon>
        <taxon>Actinomycetota</taxon>
        <taxon>Actinomycetes</taxon>
        <taxon>Frankiales</taxon>
        <taxon>Frankiaceae</taxon>
        <taxon>Pseudofrankia</taxon>
    </lineage>
</organism>
<dbReference type="EMBL" id="CP002299">
    <property type="protein sequence ID" value="ADP78276.1"/>
    <property type="molecule type" value="Genomic_DNA"/>
</dbReference>
<keyword evidence="2" id="KW-1185">Reference proteome</keyword>
<dbReference type="AlphaFoldDB" id="E3J4V7"/>
<gene>
    <name evidence="1" type="ordered locus">FraEuI1c_0188</name>
</gene>
<reference evidence="1 2" key="1">
    <citation type="submission" date="2010-10" db="EMBL/GenBank/DDBJ databases">
        <title>Complete sequence of Frankia sp. EuI1c.</title>
        <authorList>
            <consortium name="US DOE Joint Genome Institute"/>
            <person name="Lucas S."/>
            <person name="Copeland A."/>
            <person name="Lapidus A."/>
            <person name="Cheng J.-F."/>
            <person name="Bruce D."/>
            <person name="Goodwin L."/>
            <person name="Pitluck S."/>
            <person name="Chertkov O."/>
            <person name="Detter J.C."/>
            <person name="Han C."/>
            <person name="Tapia R."/>
            <person name="Land M."/>
            <person name="Hauser L."/>
            <person name="Jeffries C."/>
            <person name="Kyrpides N."/>
            <person name="Ivanova N."/>
            <person name="Mikhailova N."/>
            <person name="Beauchemin N."/>
            <person name="Sen A."/>
            <person name="Sur S.A."/>
            <person name="Gtari M."/>
            <person name="Wall L."/>
            <person name="Tisa L."/>
            <person name="Woyke T."/>
        </authorList>
    </citation>
    <scope>NUCLEOTIDE SEQUENCE [LARGE SCALE GENOMIC DNA]</scope>
    <source>
        <strain evidence="2">DSM 45817 / CECT 9037 / EuI1c</strain>
    </source>
</reference>
<proteinExistence type="predicted"/>
<dbReference type="STRING" id="298654.FraEuI1c_0188"/>
<dbReference type="KEGG" id="fri:FraEuI1c_0188"/>
<evidence type="ECO:0000313" key="2">
    <source>
        <dbReference type="Proteomes" id="UP000002484"/>
    </source>
</evidence>
<evidence type="ECO:0008006" key="3">
    <source>
        <dbReference type="Google" id="ProtNLM"/>
    </source>
</evidence>
<name>E3J4V7_PSEI1</name>